<dbReference type="Proteomes" id="UP000887566">
    <property type="component" value="Unplaced"/>
</dbReference>
<evidence type="ECO:0000313" key="3">
    <source>
        <dbReference type="Proteomes" id="UP000887566"/>
    </source>
</evidence>
<organism evidence="3 4">
    <name type="scientific">Plectus sambesii</name>
    <dbReference type="NCBI Taxonomy" id="2011161"/>
    <lineage>
        <taxon>Eukaryota</taxon>
        <taxon>Metazoa</taxon>
        <taxon>Ecdysozoa</taxon>
        <taxon>Nematoda</taxon>
        <taxon>Chromadorea</taxon>
        <taxon>Plectida</taxon>
        <taxon>Plectina</taxon>
        <taxon>Plectoidea</taxon>
        <taxon>Plectidae</taxon>
        <taxon>Plectus</taxon>
    </lineage>
</organism>
<dbReference type="SMART" id="SM00150">
    <property type="entry name" value="SPEC"/>
    <property type="match status" value="2"/>
</dbReference>
<dbReference type="InterPro" id="IPR002017">
    <property type="entry name" value="Spectrin_repeat"/>
</dbReference>
<dbReference type="SUPFAM" id="SSF46966">
    <property type="entry name" value="Spectrin repeat"/>
    <property type="match status" value="3"/>
</dbReference>
<accession>A0A914V858</accession>
<dbReference type="InterPro" id="IPR018159">
    <property type="entry name" value="Spectrin/alpha-actinin"/>
</dbReference>
<name>A0A914V858_9BILA</name>
<protein>
    <submittedName>
        <fullName evidence="4">DMD</fullName>
    </submittedName>
</protein>
<keyword evidence="1" id="KW-0677">Repeat</keyword>
<evidence type="ECO:0000256" key="2">
    <source>
        <dbReference type="SAM" id="MobiDB-lite"/>
    </source>
</evidence>
<dbReference type="PANTHER" id="PTHR11915">
    <property type="entry name" value="SPECTRIN/FILAMIN RELATED CYTOSKELETAL PROTEIN"/>
    <property type="match status" value="1"/>
</dbReference>
<feature type="region of interest" description="Disordered" evidence="2">
    <location>
        <begin position="304"/>
        <end position="326"/>
    </location>
</feature>
<dbReference type="WBParaSite" id="PSAMB.scaffold16477size1321.g36934.t1">
    <property type="protein sequence ID" value="PSAMB.scaffold16477size1321.g36934.t1"/>
    <property type="gene ID" value="PSAMB.scaffold16477size1321.g36934"/>
</dbReference>
<dbReference type="Gene3D" id="1.20.58.60">
    <property type="match status" value="3"/>
</dbReference>
<evidence type="ECO:0000313" key="4">
    <source>
        <dbReference type="WBParaSite" id="PSAMB.scaffold16477size1321.g36934.t1"/>
    </source>
</evidence>
<proteinExistence type="predicted"/>
<evidence type="ECO:0000256" key="1">
    <source>
        <dbReference type="ARBA" id="ARBA00022737"/>
    </source>
</evidence>
<dbReference type="CDD" id="cd00176">
    <property type="entry name" value="SPEC"/>
    <property type="match status" value="1"/>
</dbReference>
<sequence length="326" mass="37281">APQHEQPLIQEMIDALRDKWMSLCNGAVDRQRNLEEALLLSGQFKEAVAALMDWLDTSALPSLEGEERVHGDLDTVNRLIDQHKAFQTELKGRAANVATVRKAAQELLAAGDNEGTADIRTQMADLDDKWTNLNQLTEQRGERLQDALKEAEKLHKSAHTLLEWLSDMESKLKFAGALPDNETELEQQLARLEVLNQEMASQRPMLDDTLSLARDIQTKCHPLAEQPIKHWLRILQARWDEVAAWSDQRNDRLKEQLKTVTDQDALIDDLLKWIQGKENELHDVEEVPVPEDLEVIEEMIADHEEFEGELRDRQGDVDDATKGRKR</sequence>
<dbReference type="FunFam" id="1.20.58.60:FF:000001">
    <property type="entry name" value="Microtubule-actin cross-linking factor 1"/>
    <property type="match status" value="1"/>
</dbReference>
<dbReference type="Pfam" id="PF00435">
    <property type="entry name" value="Spectrin"/>
    <property type="match status" value="3"/>
</dbReference>
<reference evidence="4" key="1">
    <citation type="submission" date="2022-11" db="UniProtKB">
        <authorList>
            <consortium name="WormBaseParasite"/>
        </authorList>
    </citation>
    <scope>IDENTIFICATION</scope>
</reference>
<dbReference type="AlphaFoldDB" id="A0A914V858"/>
<keyword evidence="3" id="KW-1185">Reference proteome</keyword>